<evidence type="ECO:0000313" key="2">
    <source>
        <dbReference type="Proteomes" id="UP000019141"/>
    </source>
</evidence>
<dbReference type="PANTHER" id="PTHR36423">
    <property type="entry name" value="AFR070WP"/>
    <property type="match status" value="1"/>
</dbReference>
<name>W4LE85_ENTF1</name>
<organism evidence="1 2">
    <name type="scientific">Entotheonella factor</name>
    <dbReference type="NCBI Taxonomy" id="1429438"/>
    <lineage>
        <taxon>Bacteria</taxon>
        <taxon>Pseudomonadati</taxon>
        <taxon>Nitrospinota/Tectimicrobiota group</taxon>
        <taxon>Candidatus Tectimicrobiota</taxon>
        <taxon>Candidatus Entotheonellia</taxon>
        <taxon>Candidatus Entotheonellales</taxon>
        <taxon>Candidatus Entotheonellaceae</taxon>
        <taxon>Candidatus Entotheonella</taxon>
    </lineage>
</organism>
<dbReference type="SUPFAM" id="SSF143410">
    <property type="entry name" value="DOPA-like"/>
    <property type="match status" value="1"/>
</dbReference>
<accession>W4LE85</accession>
<dbReference type="EMBL" id="AZHW01000891">
    <property type="protein sequence ID" value="ETW95651.1"/>
    <property type="molecule type" value="Genomic_DNA"/>
</dbReference>
<reference evidence="1 2" key="1">
    <citation type="journal article" date="2014" name="Nature">
        <title>An environmental bacterial taxon with a large and distinct metabolic repertoire.</title>
        <authorList>
            <person name="Wilson M.C."/>
            <person name="Mori T."/>
            <person name="Ruckert C."/>
            <person name="Uria A.R."/>
            <person name="Helf M.J."/>
            <person name="Takada K."/>
            <person name="Gernert C."/>
            <person name="Steffens U.A."/>
            <person name="Heycke N."/>
            <person name="Schmitt S."/>
            <person name="Rinke C."/>
            <person name="Helfrich E.J."/>
            <person name="Brachmann A.O."/>
            <person name="Gurgui C."/>
            <person name="Wakimoto T."/>
            <person name="Kracht M."/>
            <person name="Crusemann M."/>
            <person name="Hentschel U."/>
            <person name="Abe I."/>
            <person name="Matsunaga S."/>
            <person name="Kalinowski J."/>
            <person name="Takeyama H."/>
            <person name="Piel J."/>
        </authorList>
    </citation>
    <scope>NUCLEOTIDE SEQUENCE [LARGE SCALE GENOMIC DNA]</scope>
    <source>
        <strain evidence="2">TSY1</strain>
    </source>
</reference>
<protein>
    <recommendedName>
        <fullName evidence="3">DOPA 4,5-dioxygenase</fullName>
    </recommendedName>
</protein>
<comment type="caution">
    <text evidence="1">The sequence shown here is derived from an EMBL/GenBank/DDBJ whole genome shotgun (WGS) entry which is preliminary data.</text>
</comment>
<evidence type="ECO:0008006" key="3">
    <source>
        <dbReference type="Google" id="ProtNLM"/>
    </source>
</evidence>
<dbReference type="PANTHER" id="PTHR36423:SF2">
    <property type="entry name" value="AFR070WP"/>
    <property type="match status" value="1"/>
</dbReference>
<keyword evidence="2" id="KW-1185">Reference proteome</keyword>
<dbReference type="AlphaFoldDB" id="W4LE85"/>
<dbReference type="Proteomes" id="UP000019141">
    <property type="component" value="Unassembled WGS sequence"/>
</dbReference>
<proteinExistence type="predicted"/>
<dbReference type="PIRSF" id="PIRSF028139">
    <property type="entry name" value="DOPA-diox_rel_Mll2280"/>
    <property type="match status" value="1"/>
</dbReference>
<sequence length="130" mass="14517">MTERTEKSINNLGYHAHIYYDPTSTRAVAEGVCAALGEHFQVEIDGFRDTPVGPHPIANALVIFKPEQFEYVVPYLMLHRDGLNVLVHPLTEDAVEDHTDFVIWLGEPVELKIDTLSHRRGGRLPSGVSA</sequence>
<evidence type="ECO:0000313" key="1">
    <source>
        <dbReference type="EMBL" id="ETW95651.1"/>
    </source>
</evidence>
<dbReference type="Pfam" id="PF08883">
    <property type="entry name" value="DOPA_dioxygen"/>
    <property type="match status" value="1"/>
</dbReference>
<gene>
    <name evidence="1" type="ORF">ETSY1_29725</name>
</gene>
<dbReference type="HOGENOM" id="CLU_090062_3_1_7"/>
<dbReference type="InterPro" id="IPR023389">
    <property type="entry name" value="DOPA-like_sf"/>
</dbReference>
<dbReference type="Gene3D" id="3.30.70.1240">
    <property type="entry name" value="DOPA-like domains"/>
    <property type="match status" value="1"/>
</dbReference>
<dbReference type="InterPro" id="IPR014980">
    <property type="entry name" value="DOPA_dioxygen"/>
</dbReference>